<evidence type="ECO:0000256" key="4">
    <source>
        <dbReference type="ARBA" id="ARBA00025707"/>
    </source>
</evidence>
<gene>
    <name evidence="7" type="ORF">BFS30_19245</name>
</gene>
<comment type="pathway">
    <text evidence="4">Phospholipid metabolism.</text>
</comment>
<dbReference type="EMBL" id="CP017141">
    <property type="protein sequence ID" value="AOM79115.1"/>
    <property type="molecule type" value="Genomic_DNA"/>
</dbReference>
<dbReference type="GO" id="GO:0008757">
    <property type="term" value="F:S-adenosylmethionine-dependent methyltransferase activity"/>
    <property type="evidence" value="ECO:0007669"/>
    <property type="project" value="InterPro"/>
</dbReference>
<dbReference type="PANTHER" id="PTHR44307:SF2">
    <property type="entry name" value="PHOSPHOETHANOLAMINE METHYLTRANSFERASE ISOFORM X1"/>
    <property type="match status" value="1"/>
</dbReference>
<dbReference type="Gene3D" id="3.40.50.150">
    <property type="entry name" value="Vaccinia Virus protein VP39"/>
    <property type="match status" value="1"/>
</dbReference>
<protein>
    <submittedName>
        <fullName evidence="7">Methyltransferase type 11</fullName>
    </submittedName>
</protein>
<comment type="pathway">
    <text evidence="1">Lipid metabolism.</text>
</comment>
<dbReference type="SUPFAM" id="SSF53335">
    <property type="entry name" value="S-adenosyl-L-methionine-dependent methyltransferases"/>
    <property type="match status" value="1"/>
</dbReference>
<evidence type="ECO:0000313" key="7">
    <source>
        <dbReference type="EMBL" id="AOM79115.1"/>
    </source>
</evidence>
<dbReference type="KEGG" id="psty:BFS30_19245"/>
<dbReference type="PANTHER" id="PTHR44307">
    <property type="entry name" value="PHOSPHOETHANOLAMINE METHYLTRANSFERASE"/>
    <property type="match status" value="1"/>
</dbReference>
<feature type="compositionally biased region" description="Acidic residues" evidence="5">
    <location>
        <begin position="1"/>
        <end position="10"/>
    </location>
</feature>
<evidence type="ECO:0000313" key="8">
    <source>
        <dbReference type="Proteomes" id="UP000094313"/>
    </source>
</evidence>
<organism evidence="7 8">
    <name type="scientific">Pedobacter steynii</name>
    <dbReference type="NCBI Taxonomy" id="430522"/>
    <lineage>
        <taxon>Bacteria</taxon>
        <taxon>Pseudomonadati</taxon>
        <taxon>Bacteroidota</taxon>
        <taxon>Sphingobacteriia</taxon>
        <taxon>Sphingobacteriales</taxon>
        <taxon>Sphingobacteriaceae</taxon>
        <taxon>Pedobacter</taxon>
    </lineage>
</organism>
<evidence type="ECO:0000256" key="2">
    <source>
        <dbReference type="ARBA" id="ARBA00022603"/>
    </source>
</evidence>
<evidence type="ECO:0000256" key="5">
    <source>
        <dbReference type="SAM" id="MobiDB-lite"/>
    </source>
</evidence>
<reference evidence="7 8" key="1">
    <citation type="submission" date="2016-08" db="EMBL/GenBank/DDBJ databases">
        <authorList>
            <person name="Seilhamer J.J."/>
        </authorList>
    </citation>
    <scope>NUCLEOTIDE SEQUENCE [LARGE SCALE GENOMIC DNA]</scope>
    <source>
        <strain evidence="7 8">DX4</strain>
    </source>
</reference>
<feature type="region of interest" description="Disordered" evidence="5">
    <location>
        <begin position="1"/>
        <end position="37"/>
    </location>
</feature>
<keyword evidence="8" id="KW-1185">Reference proteome</keyword>
<accession>A0A1D7QKB3</accession>
<evidence type="ECO:0000256" key="1">
    <source>
        <dbReference type="ARBA" id="ARBA00005189"/>
    </source>
</evidence>
<dbReference type="RefSeq" id="WP_069380778.1">
    <property type="nucleotide sequence ID" value="NZ_CP017141.1"/>
</dbReference>
<sequence>MEKEWNDEELKEVASQLSSPSGEAGKKTGERMAASNENMINRTISSLKLGSGEKVLEIGQGNGSHVGLLMAQATALEYTGIDISDTMIAEASRINAELLESGQVSFALSDGEHLDFPADTFQKIFTVNTLYFWKDPRAYAAEIFRVLKPGGRFCITFADKKFMEQLPFTKWEFQLYDPQMVSQLLEAAGFHIIEVIEEKDNTRSNLGTAVQRDIVIISAGK</sequence>
<dbReference type="GO" id="GO:0032259">
    <property type="term" value="P:methylation"/>
    <property type="evidence" value="ECO:0007669"/>
    <property type="project" value="UniProtKB-KW"/>
</dbReference>
<dbReference type="Proteomes" id="UP000094313">
    <property type="component" value="Chromosome"/>
</dbReference>
<dbReference type="CDD" id="cd02440">
    <property type="entry name" value="AdoMet_MTases"/>
    <property type="match status" value="1"/>
</dbReference>
<evidence type="ECO:0000256" key="3">
    <source>
        <dbReference type="ARBA" id="ARBA00022679"/>
    </source>
</evidence>
<feature type="domain" description="Methyltransferase type 11" evidence="6">
    <location>
        <begin position="56"/>
        <end position="155"/>
    </location>
</feature>
<name>A0A1D7QKB3_9SPHI</name>
<proteinExistence type="predicted"/>
<keyword evidence="3 7" id="KW-0808">Transferase</keyword>
<dbReference type="InterPro" id="IPR013216">
    <property type="entry name" value="Methyltransf_11"/>
</dbReference>
<dbReference type="InterPro" id="IPR029063">
    <property type="entry name" value="SAM-dependent_MTases_sf"/>
</dbReference>
<evidence type="ECO:0000259" key="6">
    <source>
        <dbReference type="Pfam" id="PF08241"/>
    </source>
</evidence>
<dbReference type="OrthoDB" id="9770553at2"/>
<dbReference type="AlphaFoldDB" id="A0A1D7QKB3"/>
<keyword evidence="2 7" id="KW-0489">Methyltransferase</keyword>
<dbReference type="Pfam" id="PF08241">
    <property type="entry name" value="Methyltransf_11"/>
    <property type="match status" value="1"/>
</dbReference>